<reference evidence="1" key="1">
    <citation type="journal article" date="2021" name="New Phytol.">
        <title>Evolutionary innovations through gain and loss of genes in the ectomycorrhizal Boletales.</title>
        <authorList>
            <person name="Wu G."/>
            <person name="Miyauchi S."/>
            <person name="Morin E."/>
            <person name="Kuo A."/>
            <person name="Drula E."/>
            <person name="Varga T."/>
            <person name="Kohler A."/>
            <person name="Feng B."/>
            <person name="Cao Y."/>
            <person name="Lipzen A."/>
            <person name="Daum C."/>
            <person name="Hundley H."/>
            <person name="Pangilinan J."/>
            <person name="Johnson J."/>
            <person name="Barry K."/>
            <person name="LaButti K."/>
            <person name="Ng V."/>
            <person name="Ahrendt S."/>
            <person name="Min B."/>
            <person name="Choi I.G."/>
            <person name="Park H."/>
            <person name="Plett J.M."/>
            <person name="Magnuson J."/>
            <person name="Spatafora J.W."/>
            <person name="Nagy L.G."/>
            <person name="Henrissat B."/>
            <person name="Grigoriev I.V."/>
            <person name="Yang Z.L."/>
            <person name="Xu J."/>
            <person name="Martin F.M."/>
        </authorList>
    </citation>
    <scope>NUCLEOTIDE SEQUENCE</scope>
    <source>
        <strain evidence="1">ATCC 28755</strain>
    </source>
</reference>
<comment type="caution">
    <text evidence="1">The sequence shown here is derived from an EMBL/GenBank/DDBJ whole genome shotgun (WGS) entry which is preliminary data.</text>
</comment>
<gene>
    <name evidence="1" type="ORF">BJ138DRAFT_1231055</name>
</gene>
<sequence length="269" mass="31049">MNRDNSEQPFTDNPTPEEIRAFNPKNGRCCTAACFRVDLTGTPQSAWNLSAAQVFADSFCATHPGAQYSRETVCRTWIAYFDTLWLKYRKREADEKELEALANAQREKIRRKERKVNLYHRRYQTASSFSALRQSVLRLVKDVGVDGMSSDESSHEGKQGEATFLITCKPWRARSVTAWLRTLDSLHLGVRYKGQWKASVGAWPRIRLTSTVESESAAVPGLPMNFYSEMWLKTLSDFEKADLQPETLLQIVEILEDIRRRMIFPITWW</sequence>
<accession>A0ACB7ZVT9</accession>
<organism evidence="1 2">
    <name type="scientific">Hygrophoropsis aurantiaca</name>
    <dbReference type="NCBI Taxonomy" id="72124"/>
    <lineage>
        <taxon>Eukaryota</taxon>
        <taxon>Fungi</taxon>
        <taxon>Dikarya</taxon>
        <taxon>Basidiomycota</taxon>
        <taxon>Agaricomycotina</taxon>
        <taxon>Agaricomycetes</taxon>
        <taxon>Agaricomycetidae</taxon>
        <taxon>Boletales</taxon>
        <taxon>Coniophorineae</taxon>
        <taxon>Hygrophoropsidaceae</taxon>
        <taxon>Hygrophoropsis</taxon>
    </lineage>
</organism>
<name>A0ACB7ZVT9_9AGAM</name>
<protein>
    <submittedName>
        <fullName evidence="1">Uncharacterized protein</fullName>
    </submittedName>
</protein>
<keyword evidence="2" id="KW-1185">Reference proteome</keyword>
<dbReference type="EMBL" id="MU268234">
    <property type="protein sequence ID" value="KAH7905256.1"/>
    <property type="molecule type" value="Genomic_DNA"/>
</dbReference>
<dbReference type="Proteomes" id="UP000790377">
    <property type="component" value="Unassembled WGS sequence"/>
</dbReference>
<evidence type="ECO:0000313" key="1">
    <source>
        <dbReference type="EMBL" id="KAH7905256.1"/>
    </source>
</evidence>
<proteinExistence type="predicted"/>
<evidence type="ECO:0000313" key="2">
    <source>
        <dbReference type="Proteomes" id="UP000790377"/>
    </source>
</evidence>